<reference evidence="3" key="1">
    <citation type="submission" date="2018-05" db="EMBL/GenBank/DDBJ databases">
        <authorList>
            <person name="Lanie J.A."/>
            <person name="Ng W.-L."/>
            <person name="Kazmierczak K.M."/>
            <person name="Andrzejewski T.M."/>
            <person name="Davidsen T.M."/>
            <person name="Wayne K.J."/>
            <person name="Tettelin H."/>
            <person name="Glass J.I."/>
            <person name="Rusch D."/>
            <person name="Podicherti R."/>
            <person name="Tsui H.-C.T."/>
            <person name="Winkler M.E."/>
        </authorList>
    </citation>
    <scope>NUCLEOTIDE SEQUENCE</scope>
</reference>
<dbReference type="Pfam" id="PF00892">
    <property type="entry name" value="EamA"/>
    <property type="match status" value="2"/>
</dbReference>
<gene>
    <name evidence="3" type="ORF">METZ01_LOCUS201616</name>
</gene>
<feature type="transmembrane region" description="Helical" evidence="1">
    <location>
        <begin position="264"/>
        <end position="283"/>
    </location>
</feature>
<feature type="transmembrane region" description="Helical" evidence="1">
    <location>
        <begin position="145"/>
        <end position="166"/>
    </location>
</feature>
<dbReference type="EMBL" id="UINC01043969">
    <property type="protein sequence ID" value="SVB48762.1"/>
    <property type="molecule type" value="Genomic_DNA"/>
</dbReference>
<feature type="transmembrane region" description="Helical" evidence="1">
    <location>
        <begin position="178"/>
        <end position="197"/>
    </location>
</feature>
<feature type="domain" description="EamA" evidence="2">
    <location>
        <begin position="147"/>
        <end position="278"/>
    </location>
</feature>
<feature type="transmembrane region" description="Helical" evidence="1">
    <location>
        <begin position="121"/>
        <end position="139"/>
    </location>
</feature>
<feature type="transmembrane region" description="Helical" evidence="1">
    <location>
        <begin position="93"/>
        <end position="114"/>
    </location>
</feature>
<organism evidence="3">
    <name type="scientific">marine metagenome</name>
    <dbReference type="NCBI Taxonomy" id="408172"/>
    <lineage>
        <taxon>unclassified sequences</taxon>
        <taxon>metagenomes</taxon>
        <taxon>ecological metagenomes</taxon>
    </lineage>
</organism>
<feature type="domain" description="EamA" evidence="2">
    <location>
        <begin position="9"/>
        <end position="138"/>
    </location>
</feature>
<dbReference type="InterPro" id="IPR037185">
    <property type="entry name" value="EmrE-like"/>
</dbReference>
<evidence type="ECO:0000256" key="1">
    <source>
        <dbReference type="SAM" id="Phobius"/>
    </source>
</evidence>
<name>A0A382EEK5_9ZZZZ</name>
<feature type="transmembrane region" description="Helical" evidence="1">
    <location>
        <begin position="209"/>
        <end position="228"/>
    </location>
</feature>
<evidence type="ECO:0000259" key="2">
    <source>
        <dbReference type="Pfam" id="PF00892"/>
    </source>
</evidence>
<keyword evidence="1" id="KW-0472">Membrane</keyword>
<proteinExistence type="predicted"/>
<dbReference type="PANTHER" id="PTHR22911">
    <property type="entry name" value="ACYL-MALONYL CONDENSING ENZYME-RELATED"/>
    <property type="match status" value="1"/>
</dbReference>
<keyword evidence="1" id="KW-1133">Transmembrane helix</keyword>
<evidence type="ECO:0000313" key="3">
    <source>
        <dbReference type="EMBL" id="SVB48762.1"/>
    </source>
</evidence>
<accession>A0A382EEK5</accession>
<dbReference type="InterPro" id="IPR000620">
    <property type="entry name" value="EamA_dom"/>
</dbReference>
<dbReference type="PANTHER" id="PTHR22911:SF137">
    <property type="entry name" value="SOLUTE CARRIER FAMILY 35 MEMBER G2-RELATED"/>
    <property type="match status" value="1"/>
</dbReference>
<dbReference type="AlphaFoldDB" id="A0A382EEK5"/>
<dbReference type="SUPFAM" id="SSF103481">
    <property type="entry name" value="Multidrug resistance efflux transporter EmrE"/>
    <property type="match status" value="2"/>
</dbReference>
<feature type="transmembrane region" description="Helical" evidence="1">
    <location>
        <begin position="34"/>
        <end position="54"/>
    </location>
</feature>
<feature type="transmembrane region" description="Helical" evidence="1">
    <location>
        <begin position="66"/>
        <end position="87"/>
    </location>
</feature>
<keyword evidence="1" id="KW-0812">Transmembrane</keyword>
<feature type="transmembrane region" description="Helical" evidence="1">
    <location>
        <begin position="240"/>
        <end position="258"/>
    </location>
</feature>
<sequence length="288" mass="31866">MSHKFSTNVLAAIISAFSFSLAAAAVPYFYKVGGSVFLLLGVRYIFTLSLSSVLDKSPKKQKTKEARIRLVLISIFQAIFVGSYMYSIKLIPLSLAVVVIYTFPIITFFANSLIRSRSIDVLSILALLASLLGIWVMVQSDTSDWNLWGVFWGLFASVAQSFVNILSRHESVSPGWGLIKYIMVLPAAVFVIIYFMTTAAPIASVTAPMLMWGLASAIGMSGGFYFFFHSIAKIGPVRTANVMYMEPVFTIILGVMLLQNVLGYSQWLGMLIILLATISLERWGKKYD</sequence>
<dbReference type="GO" id="GO:0016020">
    <property type="term" value="C:membrane"/>
    <property type="evidence" value="ECO:0007669"/>
    <property type="project" value="InterPro"/>
</dbReference>
<protein>
    <recommendedName>
        <fullName evidence="2">EamA domain-containing protein</fullName>
    </recommendedName>
</protein>